<evidence type="ECO:0000313" key="3">
    <source>
        <dbReference type="RefSeq" id="XP_003741115.1"/>
    </source>
</evidence>
<gene>
    <name evidence="3" type="primary">LOC100900301</name>
</gene>
<feature type="coiled-coil region" evidence="1">
    <location>
        <begin position="36"/>
        <end position="91"/>
    </location>
</feature>
<protein>
    <submittedName>
        <fullName evidence="3">MAP3K12-binding inhibitory protein 1 isoform X1</fullName>
    </submittedName>
</protein>
<dbReference type="Proteomes" id="UP000694867">
    <property type="component" value="Unplaced"/>
</dbReference>
<dbReference type="RefSeq" id="XP_003741115.1">
    <property type="nucleotide sequence ID" value="XM_003741067.2"/>
</dbReference>
<dbReference type="KEGG" id="goe:100900301"/>
<name>A0AAJ6QR03_9ACAR</name>
<organism evidence="2 3">
    <name type="scientific">Galendromus occidentalis</name>
    <name type="common">western predatory mite</name>
    <dbReference type="NCBI Taxonomy" id="34638"/>
    <lineage>
        <taxon>Eukaryota</taxon>
        <taxon>Metazoa</taxon>
        <taxon>Ecdysozoa</taxon>
        <taxon>Arthropoda</taxon>
        <taxon>Chelicerata</taxon>
        <taxon>Arachnida</taxon>
        <taxon>Acari</taxon>
        <taxon>Parasitiformes</taxon>
        <taxon>Mesostigmata</taxon>
        <taxon>Gamasina</taxon>
        <taxon>Phytoseioidea</taxon>
        <taxon>Phytoseiidae</taxon>
        <taxon>Typhlodrominae</taxon>
        <taxon>Galendromus</taxon>
    </lineage>
</organism>
<reference evidence="3" key="1">
    <citation type="submission" date="2025-08" db="UniProtKB">
        <authorList>
            <consortium name="RefSeq"/>
        </authorList>
    </citation>
    <scope>IDENTIFICATION</scope>
</reference>
<sequence length="188" mass="21299">MESSLKVIVTLLNDLRDAGVLEYEFVSPQRASRVNAGEVEEAIQRFASELKSALEKAPLHKENVQIKAGSRDILEKRIEAFLQRKSDERQKLSNHVQEGECARTLPFRFVVYRRIGVEHTCNEVGPSAESSKPRIVSEDRNLEQRISTIESQIGIGTSSTTSLLLRLKSIEDRLLYLESVSPEYQTLK</sequence>
<accession>A0AAJ6QR03</accession>
<dbReference type="GeneID" id="100900301"/>
<keyword evidence="2" id="KW-1185">Reference proteome</keyword>
<proteinExistence type="predicted"/>
<evidence type="ECO:0000313" key="2">
    <source>
        <dbReference type="Proteomes" id="UP000694867"/>
    </source>
</evidence>
<evidence type="ECO:0000256" key="1">
    <source>
        <dbReference type="SAM" id="Coils"/>
    </source>
</evidence>
<keyword evidence="1" id="KW-0175">Coiled coil</keyword>
<dbReference type="AlphaFoldDB" id="A0AAJ6QR03"/>